<dbReference type="InterPro" id="IPR011050">
    <property type="entry name" value="Pectin_lyase_fold/virulence"/>
</dbReference>
<dbReference type="InterPro" id="IPR039448">
    <property type="entry name" value="Beta_helix"/>
</dbReference>
<dbReference type="SMART" id="SM00710">
    <property type="entry name" value="PbH1"/>
    <property type="match status" value="5"/>
</dbReference>
<dbReference type="AlphaFoldDB" id="W4LE25"/>
<dbReference type="InterPro" id="IPR059226">
    <property type="entry name" value="Choice_anch_Q_dom"/>
</dbReference>
<dbReference type="Proteomes" id="UP000019141">
    <property type="component" value="Unassembled WGS sequence"/>
</dbReference>
<dbReference type="EMBL" id="AZHW01000815">
    <property type="protein sequence ID" value="ETW96242.1"/>
    <property type="molecule type" value="Genomic_DNA"/>
</dbReference>
<comment type="caution">
    <text evidence="2">The sequence shown here is derived from an EMBL/GenBank/DDBJ whole genome shotgun (WGS) entry which is preliminary data.</text>
</comment>
<protein>
    <recommendedName>
        <fullName evidence="1">Right handed beta helix domain-containing protein</fullName>
    </recommendedName>
</protein>
<organism evidence="2 3">
    <name type="scientific">Entotheonella factor</name>
    <dbReference type="NCBI Taxonomy" id="1429438"/>
    <lineage>
        <taxon>Bacteria</taxon>
        <taxon>Pseudomonadati</taxon>
        <taxon>Nitrospinota/Tectimicrobiota group</taxon>
        <taxon>Candidatus Tectimicrobiota</taxon>
        <taxon>Candidatus Entotheonellia</taxon>
        <taxon>Candidatus Entotheonellales</taxon>
        <taxon>Candidatus Entotheonellaceae</taxon>
        <taxon>Candidatus Entotheonella</taxon>
    </lineage>
</organism>
<accession>W4LE25</accession>
<gene>
    <name evidence="2" type="ORF">ETSY1_27430</name>
</gene>
<dbReference type="HOGENOM" id="CLU_509673_0_0_7"/>
<reference evidence="2 3" key="1">
    <citation type="journal article" date="2014" name="Nature">
        <title>An environmental bacterial taxon with a large and distinct metabolic repertoire.</title>
        <authorList>
            <person name="Wilson M.C."/>
            <person name="Mori T."/>
            <person name="Ruckert C."/>
            <person name="Uria A.R."/>
            <person name="Helf M.J."/>
            <person name="Takada K."/>
            <person name="Gernert C."/>
            <person name="Steffens U.A."/>
            <person name="Heycke N."/>
            <person name="Schmitt S."/>
            <person name="Rinke C."/>
            <person name="Helfrich E.J."/>
            <person name="Brachmann A.O."/>
            <person name="Gurgui C."/>
            <person name="Wakimoto T."/>
            <person name="Kracht M."/>
            <person name="Crusemann M."/>
            <person name="Hentschel U."/>
            <person name="Abe I."/>
            <person name="Matsunaga S."/>
            <person name="Kalinowski J."/>
            <person name="Takeyama H."/>
            <person name="Piel J."/>
        </authorList>
    </citation>
    <scope>NUCLEOTIDE SEQUENCE [LARGE SCALE GENOMIC DNA]</scope>
    <source>
        <strain evidence="3">TSY1</strain>
    </source>
</reference>
<evidence type="ECO:0000313" key="2">
    <source>
        <dbReference type="EMBL" id="ETW96242.1"/>
    </source>
</evidence>
<name>W4LE25_ENTF1</name>
<dbReference type="InterPro" id="IPR012334">
    <property type="entry name" value="Pectin_lyas_fold"/>
</dbReference>
<feature type="domain" description="Right handed beta helix" evidence="1">
    <location>
        <begin position="16"/>
        <end position="187"/>
    </location>
</feature>
<dbReference type="NCBIfam" id="NF041518">
    <property type="entry name" value="choice_anch_Q"/>
    <property type="match status" value="1"/>
</dbReference>
<evidence type="ECO:0000313" key="3">
    <source>
        <dbReference type="Proteomes" id="UP000019141"/>
    </source>
</evidence>
<evidence type="ECO:0000259" key="1">
    <source>
        <dbReference type="Pfam" id="PF13229"/>
    </source>
</evidence>
<dbReference type="InterPro" id="IPR006626">
    <property type="entry name" value="PbH1"/>
</dbReference>
<sequence>MDRCLAMFKGPGIARTTFINNKVSFCGQEGIRLVGDTGTFKVESNTITDIQTAPVFEKCGGVGTGCLSGFSDNGTAIRIVNPNGAGGLIANNTILRVGGGQDGNGRGINLENASANNIIENNYIAHIVVSPFIGYGILLSGSFAGDLHHNNIIRNNRLYNVDACYAQKYGGNFTSQAGARNYFVNNTCANPVEFGMISEGSAVHDGNLNIQNNLFMADTQAPVFLSVRSTGTPGWDNFTFNGLECTSCPTGHAIINYRGRTVLRDGDCTPMNNCLADLMTPPIHSNVYGTTMVDTVGSEPKLDITSGSIGLDAGKTIAEVKQDYLGTPRPNGAGYDIGAFEVTDTPPSFVMTQKSFQFYGQFLAAGGEPLMALNQNIMGYSHSFFSLRFAITATAGNAPTKQLKLFARRCNSTCGSWSAVTENNNAPEGLYILNNPDRSNRHILANRLPLDGLTFNTEGVYIDDDEDPTVFTLNRNTQGEIEYSLGVTSAASLGDTIEVRMKESDGSDLDVYMVTPSITIVERIGQFEGGATSH</sequence>
<proteinExistence type="predicted"/>
<dbReference type="Pfam" id="PF13229">
    <property type="entry name" value="Beta_helix"/>
    <property type="match status" value="1"/>
</dbReference>
<dbReference type="SUPFAM" id="SSF51126">
    <property type="entry name" value="Pectin lyase-like"/>
    <property type="match status" value="1"/>
</dbReference>
<keyword evidence="3" id="KW-1185">Reference proteome</keyword>
<dbReference type="Gene3D" id="2.160.20.10">
    <property type="entry name" value="Single-stranded right-handed beta-helix, Pectin lyase-like"/>
    <property type="match status" value="1"/>
</dbReference>